<dbReference type="EMBL" id="CP119067">
    <property type="protein sequence ID" value="WEL38811.1"/>
    <property type="molecule type" value="Genomic_DNA"/>
</dbReference>
<keyword evidence="1" id="KW-0472">Membrane</keyword>
<keyword evidence="1" id="KW-0812">Transmembrane</keyword>
<proteinExistence type="predicted"/>
<evidence type="ECO:0000313" key="3">
    <source>
        <dbReference type="EMBL" id="WEL38811.1"/>
    </source>
</evidence>
<feature type="transmembrane region" description="Helical" evidence="1">
    <location>
        <begin position="113"/>
        <end position="130"/>
    </location>
</feature>
<organism evidence="3 4">
    <name type="scientific">Encephalitozoon hellem</name>
    <name type="common">Microsporidian parasite</name>
    <dbReference type="NCBI Taxonomy" id="27973"/>
    <lineage>
        <taxon>Eukaryota</taxon>
        <taxon>Fungi</taxon>
        <taxon>Fungi incertae sedis</taxon>
        <taxon>Microsporidia</taxon>
        <taxon>Unikaryonidae</taxon>
        <taxon>Encephalitozoon</taxon>
    </lineage>
</organism>
<feature type="transmembrane region" description="Helical" evidence="1">
    <location>
        <begin position="225"/>
        <end position="249"/>
    </location>
</feature>
<dbReference type="Proteomes" id="UP001217963">
    <property type="component" value="Chromosome VI"/>
</dbReference>
<protein>
    <submittedName>
        <fullName evidence="3">Membrane protein</fullName>
    </submittedName>
</protein>
<reference evidence="3 4" key="1">
    <citation type="submission" date="2023-02" db="EMBL/GenBank/DDBJ databases">
        <title>Encephalitozoon hellem ATCC 50451 complete genome.</title>
        <authorList>
            <person name="Mascarenhas dos Santos A.C."/>
            <person name="Julian A.T."/>
            <person name="Pombert J.-F."/>
        </authorList>
    </citation>
    <scope>NUCLEOTIDE SEQUENCE [LARGE SCALE GENOMIC DNA]</scope>
    <source>
        <strain evidence="3 4">ATCC 50451</strain>
    </source>
</reference>
<keyword evidence="4" id="KW-1185">Reference proteome</keyword>
<evidence type="ECO:0000256" key="2">
    <source>
        <dbReference type="SAM" id="SignalP"/>
    </source>
</evidence>
<evidence type="ECO:0000256" key="1">
    <source>
        <dbReference type="SAM" id="Phobius"/>
    </source>
</evidence>
<accession>A0ABY8CK74</accession>
<sequence length="259" mass="27881">MQKLLKKMKLSVLIPFISLVLCEAAKSDAPASDSPATSADGTGSLAFAVPSYATSGSSAAVNIIYSIVLLVAIAFMNIPRKSLEQSQYSTTAVLGGYFAVSHILQSLGITFEMHMIAAAVVGVIAAVMSYKKELRDLLFSLISAYGTTYFIVLITRLESLLYASILGVVLFFVYVIYGKMRGDERLLVAMSKADVSSLGFAAFVNVWGVLDLFGGMHGINASEGLFSGFLIGGITILLVFVIVFVMNYFQEWTEEKING</sequence>
<name>A0ABY8CK74_ENCHE</name>
<feature type="transmembrane region" description="Helical" evidence="1">
    <location>
        <begin position="137"/>
        <end position="154"/>
    </location>
</feature>
<gene>
    <name evidence="3" type="ORF">PFJ87_06g00770</name>
</gene>
<feature type="chain" id="PRO_5046644436" evidence="2">
    <location>
        <begin position="25"/>
        <end position="259"/>
    </location>
</feature>
<feature type="transmembrane region" description="Helical" evidence="1">
    <location>
        <begin position="160"/>
        <end position="177"/>
    </location>
</feature>
<feature type="transmembrane region" description="Helical" evidence="1">
    <location>
        <begin position="198"/>
        <end position="219"/>
    </location>
</feature>
<evidence type="ECO:0000313" key="4">
    <source>
        <dbReference type="Proteomes" id="UP001217963"/>
    </source>
</evidence>
<keyword evidence="1" id="KW-1133">Transmembrane helix</keyword>
<keyword evidence="2" id="KW-0732">Signal</keyword>
<feature type="transmembrane region" description="Helical" evidence="1">
    <location>
        <begin position="59"/>
        <end position="76"/>
    </location>
</feature>
<feature type="signal peptide" evidence="2">
    <location>
        <begin position="1"/>
        <end position="24"/>
    </location>
</feature>